<dbReference type="Proteomes" id="UP000541444">
    <property type="component" value="Unassembled WGS sequence"/>
</dbReference>
<dbReference type="InterPro" id="IPR038718">
    <property type="entry name" value="SNF2-like_sf"/>
</dbReference>
<dbReference type="GO" id="GO:0005524">
    <property type="term" value="F:ATP binding"/>
    <property type="evidence" value="ECO:0007669"/>
    <property type="project" value="UniProtKB-KW"/>
</dbReference>
<dbReference type="InterPro" id="IPR000330">
    <property type="entry name" value="SNF2_N"/>
</dbReference>
<evidence type="ECO:0000259" key="6">
    <source>
        <dbReference type="Pfam" id="PF00176"/>
    </source>
</evidence>
<keyword evidence="2" id="KW-0547">Nucleotide-binding</keyword>
<evidence type="ECO:0000256" key="3">
    <source>
        <dbReference type="ARBA" id="ARBA00022806"/>
    </source>
</evidence>
<evidence type="ECO:0000256" key="1">
    <source>
        <dbReference type="ARBA" id="ARBA00004123"/>
    </source>
</evidence>
<evidence type="ECO:0000256" key="2">
    <source>
        <dbReference type="ARBA" id="ARBA00022741"/>
    </source>
</evidence>
<feature type="domain" description="SNF2 N-terminal" evidence="6">
    <location>
        <begin position="181"/>
        <end position="233"/>
    </location>
</feature>
<dbReference type="Gene3D" id="3.40.50.10810">
    <property type="entry name" value="Tandem AAA-ATPase domain"/>
    <property type="match status" value="1"/>
</dbReference>
<dbReference type="GO" id="GO:0004386">
    <property type="term" value="F:helicase activity"/>
    <property type="evidence" value="ECO:0007669"/>
    <property type="project" value="UniProtKB-KW"/>
</dbReference>
<dbReference type="EMBL" id="JACGCM010000766">
    <property type="protein sequence ID" value="KAF6167035.1"/>
    <property type="molecule type" value="Genomic_DNA"/>
</dbReference>
<organism evidence="7 8">
    <name type="scientific">Kingdonia uniflora</name>
    <dbReference type="NCBI Taxonomy" id="39325"/>
    <lineage>
        <taxon>Eukaryota</taxon>
        <taxon>Viridiplantae</taxon>
        <taxon>Streptophyta</taxon>
        <taxon>Embryophyta</taxon>
        <taxon>Tracheophyta</taxon>
        <taxon>Spermatophyta</taxon>
        <taxon>Magnoliopsida</taxon>
        <taxon>Ranunculales</taxon>
        <taxon>Circaeasteraceae</taxon>
        <taxon>Kingdonia</taxon>
    </lineage>
</organism>
<keyword evidence="3" id="KW-0347">Helicase</keyword>
<dbReference type="InterPro" id="IPR044567">
    <property type="entry name" value="CLSY/DRD1"/>
</dbReference>
<reference evidence="7 8" key="1">
    <citation type="journal article" date="2020" name="IScience">
        <title>Genome Sequencing of the Endangered Kingdonia uniflora (Circaeasteraceae, Ranunculales) Reveals Potential Mechanisms of Evolutionary Specialization.</title>
        <authorList>
            <person name="Sun Y."/>
            <person name="Deng T."/>
            <person name="Zhang A."/>
            <person name="Moore M.J."/>
            <person name="Landis J.B."/>
            <person name="Lin N."/>
            <person name="Zhang H."/>
            <person name="Zhang X."/>
            <person name="Huang J."/>
            <person name="Zhang X."/>
            <person name="Sun H."/>
            <person name="Wang H."/>
        </authorList>
    </citation>
    <scope>NUCLEOTIDE SEQUENCE [LARGE SCALE GENOMIC DNA]</scope>
    <source>
        <strain evidence="7">TB1705</strain>
        <tissue evidence="7">Leaf</tissue>
    </source>
</reference>
<keyword evidence="3" id="KW-0378">Hydrolase</keyword>
<dbReference type="Pfam" id="PF00176">
    <property type="entry name" value="SNF2-rel_dom"/>
    <property type="match status" value="1"/>
</dbReference>
<proteinExistence type="predicted"/>
<evidence type="ECO:0000256" key="5">
    <source>
        <dbReference type="ARBA" id="ARBA00023242"/>
    </source>
</evidence>
<dbReference type="SUPFAM" id="SSF52540">
    <property type="entry name" value="P-loop containing nucleoside triphosphate hydrolases"/>
    <property type="match status" value="1"/>
</dbReference>
<keyword evidence="4" id="KW-0067">ATP-binding</keyword>
<gene>
    <name evidence="7" type="ORF">GIB67_041290</name>
</gene>
<dbReference type="InterPro" id="IPR027417">
    <property type="entry name" value="P-loop_NTPase"/>
</dbReference>
<evidence type="ECO:0000313" key="8">
    <source>
        <dbReference type="Proteomes" id="UP000541444"/>
    </source>
</evidence>
<evidence type="ECO:0000313" key="7">
    <source>
        <dbReference type="EMBL" id="KAF6167035.1"/>
    </source>
</evidence>
<dbReference type="GO" id="GO:0005634">
    <property type="term" value="C:nucleus"/>
    <property type="evidence" value="ECO:0007669"/>
    <property type="project" value="UniProtKB-SubCell"/>
</dbReference>
<comment type="subcellular location">
    <subcellularLocation>
        <location evidence="1">Nucleus</location>
    </subcellularLocation>
</comment>
<name>A0A7J7NIL9_9MAGN</name>
<dbReference type="AlphaFoldDB" id="A0A7J7NIL9"/>
<dbReference type="GO" id="GO:0080188">
    <property type="term" value="P:gene silencing by siRNA-directed DNA methylation"/>
    <property type="evidence" value="ECO:0007669"/>
    <property type="project" value="InterPro"/>
</dbReference>
<keyword evidence="8" id="KW-1185">Reference proteome</keyword>
<protein>
    <recommendedName>
        <fullName evidence="6">SNF2 N-terminal domain-containing protein</fullName>
    </recommendedName>
</protein>
<accession>A0A7J7NIL9</accession>
<evidence type="ECO:0000256" key="4">
    <source>
        <dbReference type="ARBA" id="ARBA00022840"/>
    </source>
</evidence>
<dbReference type="PANTHER" id="PTHR45821">
    <property type="entry name" value="SNF2 DOMAIN-CONTAINING PROTEIN CLASSY 2-RELATED"/>
    <property type="match status" value="1"/>
</dbReference>
<keyword evidence="5" id="KW-0539">Nucleus</keyword>
<sequence>MKGRPIADGYDFNDNEDGIGVVEAIGVGARNVSVQKKGASKKGRPKAESMYKIRVDTISNKCELSRQASEGNAQEKTPQADDVVTPLPQKFKFGVEVSLPRRKQTMRNTLMAGGIQFQKNYVCSRSSHTDLKGTVWDRFPGIRNMLYPHRQESFEFLWKILAGRIELDKLVKNTSSDGVGGDVISHAPGTGKTLLTIAFLMTYMEVYKECRPIIIAPCSMLLTWGEEFRKWKVNAPFHNLTPRSTQARNTT</sequence>
<dbReference type="OrthoDB" id="2020972at2759"/>
<comment type="caution">
    <text evidence="7">The sequence shown here is derived from an EMBL/GenBank/DDBJ whole genome shotgun (WGS) entry which is preliminary data.</text>
</comment>
<dbReference type="PANTHER" id="PTHR45821:SF5">
    <property type="entry name" value="SNF2 DOMAIN-CONTAINING PROTEIN CLASSY 4"/>
    <property type="match status" value="1"/>
</dbReference>